<protein>
    <submittedName>
        <fullName evidence="2">Uncharacterized protein</fullName>
    </submittedName>
</protein>
<dbReference type="EMBL" id="CP002418">
    <property type="protein sequence ID" value="ADU46286.1"/>
    <property type="molecule type" value="Genomic_DNA"/>
</dbReference>
<proteinExistence type="predicted"/>
<dbReference type="HOGENOM" id="CLU_2773227_0_0_5"/>
<sequence>MADMQDSRPRGASREQRLADALRANLKRRKAQARGRAEPVAACSVGIVQDAPDGGSHDPAGRRGDAGGD</sequence>
<evidence type="ECO:0000313" key="3">
    <source>
        <dbReference type="Proteomes" id="UP000001402"/>
    </source>
</evidence>
<feature type="region of interest" description="Disordered" evidence="1">
    <location>
        <begin position="46"/>
        <end position="69"/>
    </location>
</feature>
<evidence type="ECO:0000256" key="1">
    <source>
        <dbReference type="SAM" id="MobiDB-lite"/>
    </source>
</evidence>
<name>E6VDX8_RHOPX</name>
<reference evidence="2" key="1">
    <citation type="submission" date="2010-12" db="EMBL/GenBank/DDBJ databases">
        <title>Complete sequence of Rhodopseudomonas palustris DX-1.</title>
        <authorList>
            <consortium name="US DOE Joint Genome Institute"/>
            <person name="Lucas S."/>
            <person name="Copeland A."/>
            <person name="Lapidus A."/>
            <person name="Cheng J.-F."/>
            <person name="Goodwin L."/>
            <person name="Pitluck S."/>
            <person name="Misra M."/>
            <person name="Chertkov O."/>
            <person name="Detter J.C."/>
            <person name="Han C."/>
            <person name="Tapia R."/>
            <person name="Land M."/>
            <person name="Hauser L."/>
            <person name="Kyrpides N."/>
            <person name="Ivanova N."/>
            <person name="Ovchinnikova G."/>
            <person name="Logan B."/>
            <person name="Oda Y."/>
            <person name="Harwood C."/>
            <person name="Woyke T."/>
        </authorList>
    </citation>
    <scope>NUCLEOTIDE SEQUENCE [LARGE SCALE GENOMIC DNA]</scope>
    <source>
        <strain evidence="2">DX-1</strain>
    </source>
</reference>
<gene>
    <name evidence="2" type="ordered locus">Rpdx1_4739</name>
</gene>
<accession>E6VDX8</accession>
<organism evidence="2 3">
    <name type="scientific">Rhodopseudomonas palustris (strain DX-1)</name>
    <dbReference type="NCBI Taxonomy" id="652103"/>
    <lineage>
        <taxon>Bacteria</taxon>
        <taxon>Pseudomonadati</taxon>
        <taxon>Pseudomonadota</taxon>
        <taxon>Alphaproteobacteria</taxon>
        <taxon>Hyphomicrobiales</taxon>
        <taxon>Nitrobacteraceae</taxon>
        <taxon>Rhodopseudomonas</taxon>
    </lineage>
</organism>
<dbReference type="Proteomes" id="UP000001402">
    <property type="component" value="Chromosome"/>
</dbReference>
<dbReference type="KEGG" id="rpx:Rpdx1_4739"/>
<dbReference type="AlphaFoldDB" id="E6VDX8"/>
<dbReference type="OrthoDB" id="8140463at2"/>
<evidence type="ECO:0000313" key="2">
    <source>
        <dbReference type="EMBL" id="ADU46286.1"/>
    </source>
</evidence>
<dbReference type="BioCyc" id="RPAL652103:RPDX1_RS23430-MONOMER"/>
<feature type="compositionally biased region" description="Basic and acidic residues" evidence="1">
    <location>
        <begin position="55"/>
        <end position="69"/>
    </location>
</feature>